<feature type="transmembrane region" description="Helical" evidence="5">
    <location>
        <begin position="189"/>
        <end position="207"/>
    </location>
</feature>
<feature type="transmembrane region" description="Helical" evidence="5">
    <location>
        <begin position="135"/>
        <end position="157"/>
    </location>
</feature>
<accession>A0ABT7L7T7</accession>
<reference evidence="6 7" key="1">
    <citation type="submission" date="2023-06" db="EMBL/GenBank/DDBJ databases">
        <title>Aquibacillus rhizosphaerae LR5S19.</title>
        <authorList>
            <person name="Sun J.-Q."/>
        </authorList>
    </citation>
    <scope>NUCLEOTIDE SEQUENCE [LARGE SCALE GENOMIC DNA]</scope>
    <source>
        <strain evidence="6 7">LR5S19</strain>
    </source>
</reference>
<gene>
    <name evidence="6" type="primary">ytaF</name>
    <name evidence="6" type="ORF">QQS35_09345</name>
</gene>
<evidence type="ECO:0000256" key="5">
    <source>
        <dbReference type="SAM" id="Phobius"/>
    </source>
</evidence>
<feature type="transmembrane region" description="Helical" evidence="5">
    <location>
        <begin position="164"/>
        <end position="183"/>
    </location>
</feature>
<dbReference type="InterPro" id="IPR014205">
    <property type="entry name" value="Spore_YtaF"/>
</dbReference>
<evidence type="ECO:0000313" key="6">
    <source>
        <dbReference type="EMBL" id="MDL4840651.1"/>
    </source>
</evidence>
<comment type="caution">
    <text evidence="6">The sequence shown here is derived from an EMBL/GenBank/DDBJ whole genome shotgun (WGS) entry which is preliminary data.</text>
</comment>
<sequence length="210" mass="22754">MAEITTFILLAFAVSLDSFMVSFTYGLRKMILPIRSIIIIGMISAITFFLSMLIGKTVASFLSPHVAEMIGGWVLILIGIWVIYQFLKTDKSSSTDNPIILKLEIKSLGIVIQILKKPMIADIDNSGKITGIEAFLLGFALSLDSFGAGIGAAMLGFTPMFASLGIGLTTSLFLAIGLKSGLLFSYLNWIHRLTFIPGIILIVIGIIKMT</sequence>
<name>A0ABT7L7T7_9BACI</name>
<dbReference type="RefSeq" id="WP_285931768.1">
    <property type="nucleotide sequence ID" value="NZ_JASTZU010000032.1"/>
</dbReference>
<protein>
    <submittedName>
        <fullName evidence="6">Sporulation membrane protein YtaF</fullName>
    </submittedName>
</protein>
<feature type="transmembrane region" description="Helical" evidence="5">
    <location>
        <begin position="34"/>
        <end position="54"/>
    </location>
</feature>
<feature type="transmembrane region" description="Helical" evidence="5">
    <location>
        <begin position="6"/>
        <end position="27"/>
    </location>
</feature>
<evidence type="ECO:0000256" key="2">
    <source>
        <dbReference type="ARBA" id="ARBA00022692"/>
    </source>
</evidence>
<dbReference type="PANTHER" id="PTHR35529">
    <property type="entry name" value="MANGANESE EFFLUX PUMP MNTP-RELATED"/>
    <property type="match status" value="1"/>
</dbReference>
<evidence type="ECO:0000313" key="7">
    <source>
        <dbReference type="Proteomes" id="UP001235343"/>
    </source>
</evidence>
<dbReference type="NCBIfam" id="TIGR02840">
    <property type="entry name" value="spore_YtaF"/>
    <property type="match status" value="1"/>
</dbReference>
<keyword evidence="1" id="KW-1003">Cell membrane</keyword>
<keyword evidence="7" id="KW-1185">Reference proteome</keyword>
<dbReference type="PANTHER" id="PTHR35529:SF2">
    <property type="entry name" value="SPORULATION PROTEIN YTAF-RELATED"/>
    <property type="match status" value="1"/>
</dbReference>
<proteinExistence type="predicted"/>
<keyword evidence="3 5" id="KW-1133">Transmembrane helix</keyword>
<evidence type="ECO:0000256" key="3">
    <source>
        <dbReference type="ARBA" id="ARBA00022989"/>
    </source>
</evidence>
<keyword evidence="2 5" id="KW-0812">Transmembrane</keyword>
<organism evidence="6 7">
    <name type="scientific">Aquibacillus rhizosphaerae</name>
    <dbReference type="NCBI Taxonomy" id="3051431"/>
    <lineage>
        <taxon>Bacteria</taxon>
        <taxon>Bacillati</taxon>
        <taxon>Bacillota</taxon>
        <taxon>Bacilli</taxon>
        <taxon>Bacillales</taxon>
        <taxon>Bacillaceae</taxon>
        <taxon>Aquibacillus</taxon>
    </lineage>
</organism>
<dbReference type="Proteomes" id="UP001235343">
    <property type="component" value="Unassembled WGS sequence"/>
</dbReference>
<feature type="transmembrane region" description="Helical" evidence="5">
    <location>
        <begin position="66"/>
        <end position="87"/>
    </location>
</feature>
<keyword evidence="4 5" id="KW-0472">Membrane</keyword>
<dbReference type="InterPro" id="IPR003810">
    <property type="entry name" value="Mntp/YtaF"/>
</dbReference>
<evidence type="ECO:0000256" key="4">
    <source>
        <dbReference type="ARBA" id="ARBA00023136"/>
    </source>
</evidence>
<dbReference type="Pfam" id="PF02659">
    <property type="entry name" value="Mntp"/>
    <property type="match status" value="2"/>
</dbReference>
<dbReference type="EMBL" id="JASTZU010000032">
    <property type="protein sequence ID" value="MDL4840651.1"/>
    <property type="molecule type" value="Genomic_DNA"/>
</dbReference>
<evidence type="ECO:0000256" key="1">
    <source>
        <dbReference type="ARBA" id="ARBA00022475"/>
    </source>
</evidence>